<keyword evidence="1" id="KW-0808">Transferase</keyword>
<dbReference type="RefSeq" id="WP_074648351.1">
    <property type="nucleotide sequence ID" value="NZ_FOIL01000003.1"/>
</dbReference>
<dbReference type="GO" id="GO:0005524">
    <property type="term" value="F:ATP binding"/>
    <property type="evidence" value="ECO:0007669"/>
    <property type="project" value="InterPro"/>
</dbReference>
<dbReference type="AlphaFoldDB" id="A0A1I0B847"/>
<proteinExistence type="predicted"/>
<dbReference type="Proteomes" id="UP000199820">
    <property type="component" value="Unassembled WGS sequence"/>
</dbReference>
<gene>
    <name evidence="1" type="ORF">SAMN04487771_1003121</name>
</gene>
<organism evidence="1 2">
    <name type="scientific">[Clostridium] aminophilum</name>
    <dbReference type="NCBI Taxonomy" id="1526"/>
    <lineage>
        <taxon>Bacteria</taxon>
        <taxon>Bacillati</taxon>
        <taxon>Bacillota</taxon>
        <taxon>Clostridia</taxon>
        <taxon>Lachnospirales</taxon>
        <taxon>Lachnospiraceae</taxon>
    </lineage>
</organism>
<dbReference type="STRING" id="1526.SAMN02910262_00637"/>
<name>A0A1I0B847_9FIRM</name>
<accession>A0A1I0B847</accession>
<dbReference type="GO" id="GO:0009236">
    <property type="term" value="P:cobalamin biosynthetic process"/>
    <property type="evidence" value="ECO:0007669"/>
    <property type="project" value="InterPro"/>
</dbReference>
<evidence type="ECO:0000313" key="2">
    <source>
        <dbReference type="Proteomes" id="UP000199820"/>
    </source>
</evidence>
<protein>
    <submittedName>
        <fullName evidence="1">Cob(I)alamin adenosyltransferase</fullName>
    </submittedName>
</protein>
<dbReference type="OrthoDB" id="9810309at2"/>
<sequence length="165" mass="18853">MEAGTIQIICGNGTGKSELALGRAIREVSRGRRVIVIQYLKGSMPREAEQWYKKLEPGLRLFRFEKNGEYFEDLDEQKKAEEVQNIQNGLHFAKKVLTTGECDMLILDEFLGLVDQKIVSDEMLRSLIEARDPSATLILTGRNCSEKLRKYADSIIDIEKMDLNR</sequence>
<dbReference type="SUPFAM" id="SSF52540">
    <property type="entry name" value="P-loop containing nucleoside triphosphate hydrolases"/>
    <property type="match status" value="1"/>
</dbReference>
<keyword evidence="2" id="KW-1185">Reference proteome</keyword>
<dbReference type="PANTHER" id="PTHR46638:SF1">
    <property type="entry name" value="CORRINOID ADENOSYLTRANSFERASE"/>
    <property type="match status" value="1"/>
</dbReference>
<dbReference type="GO" id="GO:0008817">
    <property type="term" value="F:corrinoid adenosyltransferase activity"/>
    <property type="evidence" value="ECO:0007669"/>
    <property type="project" value="InterPro"/>
</dbReference>
<dbReference type="InterPro" id="IPR027417">
    <property type="entry name" value="P-loop_NTPase"/>
</dbReference>
<reference evidence="1 2" key="1">
    <citation type="submission" date="2016-10" db="EMBL/GenBank/DDBJ databases">
        <authorList>
            <person name="de Groot N.N."/>
        </authorList>
    </citation>
    <scope>NUCLEOTIDE SEQUENCE [LARGE SCALE GENOMIC DNA]</scope>
    <source>
        <strain evidence="1 2">KH1P1</strain>
    </source>
</reference>
<dbReference type="Pfam" id="PF02572">
    <property type="entry name" value="CobA_CobO_BtuR"/>
    <property type="match status" value="1"/>
</dbReference>
<dbReference type="eggNOG" id="COG2109">
    <property type="taxonomic scope" value="Bacteria"/>
</dbReference>
<evidence type="ECO:0000313" key="1">
    <source>
        <dbReference type="EMBL" id="SET02975.1"/>
    </source>
</evidence>
<dbReference type="PIRSF" id="PIRSF015617">
    <property type="entry name" value="Adensltrnsf_CobA"/>
    <property type="match status" value="1"/>
</dbReference>
<dbReference type="InterPro" id="IPR003724">
    <property type="entry name" value="CblAdoTrfase_CobA"/>
</dbReference>
<dbReference type="Gene3D" id="3.40.50.300">
    <property type="entry name" value="P-loop containing nucleotide triphosphate hydrolases"/>
    <property type="match status" value="1"/>
</dbReference>
<dbReference type="PANTHER" id="PTHR46638">
    <property type="entry name" value="CORRINOID ADENOSYLTRANSFERASE"/>
    <property type="match status" value="1"/>
</dbReference>
<dbReference type="EMBL" id="FOIL01000003">
    <property type="protein sequence ID" value="SET02975.1"/>
    <property type="molecule type" value="Genomic_DNA"/>
</dbReference>